<accession>D6TIY2</accession>
<dbReference type="EMBL" id="ADVG01000001">
    <property type="protein sequence ID" value="EFH89389.1"/>
    <property type="molecule type" value="Genomic_DNA"/>
</dbReference>
<organism evidence="2 3">
    <name type="scientific">Ktedonobacter racemifer DSM 44963</name>
    <dbReference type="NCBI Taxonomy" id="485913"/>
    <lineage>
        <taxon>Bacteria</taxon>
        <taxon>Bacillati</taxon>
        <taxon>Chloroflexota</taxon>
        <taxon>Ktedonobacteria</taxon>
        <taxon>Ktedonobacterales</taxon>
        <taxon>Ktedonobacteraceae</taxon>
        <taxon>Ktedonobacter</taxon>
    </lineage>
</organism>
<protein>
    <submittedName>
        <fullName evidence="2">Uncharacterized protein</fullName>
    </submittedName>
</protein>
<evidence type="ECO:0000313" key="3">
    <source>
        <dbReference type="Proteomes" id="UP000004508"/>
    </source>
</evidence>
<gene>
    <name evidence="2" type="ORF">Krac_10942</name>
</gene>
<dbReference type="InParanoid" id="D6TIY2"/>
<dbReference type="AlphaFoldDB" id="D6TIY2"/>
<reference evidence="2 3" key="1">
    <citation type="journal article" date="2011" name="Stand. Genomic Sci.">
        <title>Non-contiguous finished genome sequence and contextual data of the filamentous soil bacterium Ktedonobacter racemifer type strain (SOSP1-21).</title>
        <authorList>
            <person name="Chang Y.J."/>
            <person name="Land M."/>
            <person name="Hauser L."/>
            <person name="Chertkov O."/>
            <person name="Del Rio T.G."/>
            <person name="Nolan M."/>
            <person name="Copeland A."/>
            <person name="Tice H."/>
            <person name="Cheng J.F."/>
            <person name="Lucas S."/>
            <person name="Han C."/>
            <person name="Goodwin L."/>
            <person name="Pitluck S."/>
            <person name="Ivanova N."/>
            <person name="Ovchinikova G."/>
            <person name="Pati A."/>
            <person name="Chen A."/>
            <person name="Palaniappan K."/>
            <person name="Mavromatis K."/>
            <person name="Liolios K."/>
            <person name="Brettin T."/>
            <person name="Fiebig A."/>
            <person name="Rohde M."/>
            <person name="Abt B."/>
            <person name="Goker M."/>
            <person name="Detter J.C."/>
            <person name="Woyke T."/>
            <person name="Bristow J."/>
            <person name="Eisen J.A."/>
            <person name="Markowitz V."/>
            <person name="Hugenholtz P."/>
            <person name="Kyrpides N.C."/>
            <person name="Klenk H.P."/>
            <person name="Lapidus A."/>
        </authorList>
    </citation>
    <scope>NUCLEOTIDE SEQUENCE [LARGE SCALE GENOMIC DNA]</scope>
    <source>
        <strain evidence="3">DSM 44963</strain>
    </source>
</reference>
<evidence type="ECO:0000313" key="2">
    <source>
        <dbReference type="EMBL" id="EFH89389.1"/>
    </source>
</evidence>
<sequence length="56" mass="5888">MAYSPLFASWFLPAVMVLLAMLVVACGSSGSGANGSKASDDQQIYVFPPASIFIEM</sequence>
<dbReference type="Proteomes" id="UP000004508">
    <property type="component" value="Unassembled WGS sequence"/>
</dbReference>
<keyword evidence="1" id="KW-1133">Transmembrane helix</keyword>
<keyword evidence="3" id="KW-1185">Reference proteome</keyword>
<dbReference type="STRING" id="485913.Krac_10942"/>
<feature type="transmembrane region" description="Helical" evidence="1">
    <location>
        <begin position="6"/>
        <end position="27"/>
    </location>
</feature>
<comment type="caution">
    <text evidence="2">The sequence shown here is derived from an EMBL/GenBank/DDBJ whole genome shotgun (WGS) entry which is preliminary data.</text>
</comment>
<evidence type="ECO:0000256" key="1">
    <source>
        <dbReference type="SAM" id="Phobius"/>
    </source>
</evidence>
<keyword evidence="1" id="KW-0472">Membrane</keyword>
<keyword evidence="1" id="KW-0812">Transmembrane</keyword>
<proteinExistence type="predicted"/>
<name>D6TIY2_KTERA</name>
<dbReference type="RefSeq" id="WP_007905971.1">
    <property type="nucleotide sequence ID" value="NZ_ADVG01000001.1"/>
</dbReference>